<proteinExistence type="inferred from homology"/>
<dbReference type="InterPro" id="IPR013783">
    <property type="entry name" value="Ig-like_fold"/>
</dbReference>
<dbReference type="Gene3D" id="2.60.40.10">
    <property type="entry name" value="Immunoglobulins"/>
    <property type="match status" value="2"/>
</dbReference>
<dbReference type="NCBIfam" id="NF033902">
    <property type="entry name" value="iso_D2_wall_anc"/>
    <property type="match status" value="1"/>
</dbReference>
<evidence type="ECO:0000256" key="3">
    <source>
        <dbReference type="ARBA" id="ARBA00022525"/>
    </source>
</evidence>
<keyword evidence="10" id="KW-1185">Reference proteome</keyword>
<evidence type="ECO:0000256" key="4">
    <source>
        <dbReference type="ARBA" id="ARBA00022729"/>
    </source>
</evidence>
<evidence type="ECO:0000259" key="8">
    <source>
        <dbReference type="PROSITE" id="PS50847"/>
    </source>
</evidence>
<dbReference type="NCBIfam" id="TIGR04226">
    <property type="entry name" value="RrgB_K2N_iso_D2"/>
    <property type="match status" value="1"/>
</dbReference>
<dbReference type="InterPro" id="IPR026466">
    <property type="entry name" value="Fim_isopep_form_D2_dom"/>
</dbReference>
<keyword evidence="4 7" id="KW-0732">Signal</keyword>
<protein>
    <submittedName>
        <fullName evidence="9">Fimbrial isopeptide formation D2 family protein/LPXTG-motif cell wall-anchored protein</fullName>
    </submittedName>
</protein>
<keyword evidence="5" id="KW-0572">Peptidoglycan-anchor</keyword>
<dbReference type="EMBL" id="JAVDUJ010000001">
    <property type="protein sequence ID" value="MDR6939648.1"/>
    <property type="molecule type" value="Genomic_DNA"/>
</dbReference>
<feature type="transmembrane region" description="Helical" evidence="6">
    <location>
        <begin position="468"/>
        <end position="489"/>
    </location>
</feature>
<gene>
    <name evidence="9" type="ORF">J2S36_001191</name>
</gene>
<accession>A0ABU1T2S5</accession>
<dbReference type="InterPro" id="IPR032364">
    <property type="entry name" value="GramPos_pilinD1_N"/>
</dbReference>
<evidence type="ECO:0000256" key="7">
    <source>
        <dbReference type="SAM" id="SignalP"/>
    </source>
</evidence>
<feature type="signal peptide" evidence="7">
    <location>
        <begin position="1"/>
        <end position="28"/>
    </location>
</feature>
<feature type="chain" id="PRO_5047493895" evidence="7">
    <location>
        <begin position="29"/>
        <end position="494"/>
    </location>
</feature>
<dbReference type="RefSeq" id="WP_309956483.1">
    <property type="nucleotide sequence ID" value="NZ_JAVDUJ010000001.1"/>
</dbReference>
<dbReference type="Pfam" id="PF00746">
    <property type="entry name" value="Gram_pos_anchor"/>
    <property type="match status" value="1"/>
</dbReference>
<comment type="similarity">
    <text evidence="1">Belongs to the serine-aspartate repeat-containing protein (SDr) family.</text>
</comment>
<keyword evidence="6" id="KW-0812">Transmembrane</keyword>
<organism evidence="9 10">
    <name type="scientific">Arcanobacterium hippocoleae</name>
    <dbReference type="NCBI Taxonomy" id="149017"/>
    <lineage>
        <taxon>Bacteria</taxon>
        <taxon>Bacillati</taxon>
        <taxon>Actinomycetota</taxon>
        <taxon>Actinomycetes</taxon>
        <taxon>Actinomycetales</taxon>
        <taxon>Actinomycetaceae</taxon>
        <taxon>Arcanobacterium</taxon>
    </lineage>
</organism>
<dbReference type="InterPro" id="IPR019931">
    <property type="entry name" value="LPXTG_anchor"/>
</dbReference>
<evidence type="ECO:0000256" key="2">
    <source>
        <dbReference type="ARBA" id="ARBA00022512"/>
    </source>
</evidence>
<dbReference type="Pfam" id="PF16555">
    <property type="entry name" value="GramPos_pilinD1"/>
    <property type="match status" value="1"/>
</dbReference>
<dbReference type="Pfam" id="PF17802">
    <property type="entry name" value="SpaA"/>
    <property type="match status" value="1"/>
</dbReference>
<dbReference type="PANTHER" id="PTHR36108:SF13">
    <property type="entry name" value="COLOSSIN-B-RELATED"/>
    <property type="match status" value="1"/>
</dbReference>
<comment type="caution">
    <text evidence="9">The sequence shown here is derived from an EMBL/GenBank/DDBJ whole genome shotgun (WGS) entry which is preliminary data.</text>
</comment>
<dbReference type="NCBIfam" id="TIGR01167">
    <property type="entry name" value="LPXTG_anchor"/>
    <property type="match status" value="1"/>
</dbReference>
<keyword evidence="2" id="KW-0134">Cell wall</keyword>
<evidence type="ECO:0000313" key="10">
    <source>
        <dbReference type="Proteomes" id="UP001266099"/>
    </source>
</evidence>
<dbReference type="SUPFAM" id="SSF49478">
    <property type="entry name" value="Cna protein B-type domain"/>
    <property type="match status" value="1"/>
</dbReference>
<dbReference type="InterPro" id="IPR048052">
    <property type="entry name" value="FM1-like"/>
</dbReference>
<dbReference type="Proteomes" id="UP001266099">
    <property type="component" value="Unassembled WGS sequence"/>
</dbReference>
<reference evidence="9 10" key="1">
    <citation type="submission" date="2023-07" db="EMBL/GenBank/DDBJ databases">
        <title>Sequencing the genomes of 1000 actinobacteria strains.</title>
        <authorList>
            <person name="Klenk H.-P."/>
        </authorList>
    </citation>
    <scope>NUCLEOTIDE SEQUENCE [LARGE SCALE GENOMIC DNA]</scope>
    <source>
        <strain evidence="9 10">DSM 15539</strain>
    </source>
</reference>
<evidence type="ECO:0000256" key="5">
    <source>
        <dbReference type="ARBA" id="ARBA00023088"/>
    </source>
</evidence>
<dbReference type="PROSITE" id="PS50847">
    <property type="entry name" value="GRAM_POS_ANCHORING"/>
    <property type="match status" value="1"/>
</dbReference>
<evidence type="ECO:0000256" key="6">
    <source>
        <dbReference type="SAM" id="Phobius"/>
    </source>
</evidence>
<name>A0ABU1T2S5_9ACTO</name>
<keyword evidence="6" id="KW-1133">Transmembrane helix</keyword>
<sequence>MSIKKSRGVKALAVAVLTGLLSLTGVGAAHSQGLPGAAQLDLANIKDSQTGKIIIHKYQNPVWTGKKGDGKAVDQIPDSAIALENVEFSIRQVKDVDLTKSEGWDQAKALYNKVNQITENQLDQAKKKRTNNLGVAEFESLPLGLYLVEETDYSQAKSKGKPVKVTKGVEKFLVAVPYPSDEWLYEVNVYPKNSVHEDGKKTAQYDAHFTEGKTLPWKIELPIPALADGAKSYSKFGMYDVLENYLTFESVTDVKVDQVPLQVGKDYEVLTNLEKDNKKAIHFRLLQSGLEKLLNKNMVTLTINTKVTKIPQNKIVENNFYPETPTYDPYTDSEGEPGKPTPGDKVYYGNITGKKIDQANSKPLSGAEFAVYATPDANGEPIAKATSNEQGVFTFKNLRIDSDNAPLADGATYYFKETKAPAGYILDPSVKTVKLTRQNNTVDYSYGDFNNSKVPGPNLPLTGAQGKILLTIAGIAVLAFAGGVQIVSARRKRA</sequence>
<feature type="domain" description="Gram-positive cocci surface proteins LPxTG" evidence="8">
    <location>
        <begin position="459"/>
        <end position="494"/>
    </location>
</feature>
<dbReference type="Gene3D" id="2.60.40.740">
    <property type="match status" value="1"/>
</dbReference>
<evidence type="ECO:0000313" key="9">
    <source>
        <dbReference type="EMBL" id="MDR6939648.1"/>
    </source>
</evidence>
<evidence type="ECO:0000256" key="1">
    <source>
        <dbReference type="ARBA" id="ARBA00007257"/>
    </source>
</evidence>
<keyword evidence="6" id="KW-0472">Membrane</keyword>
<dbReference type="InterPro" id="IPR041033">
    <property type="entry name" value="SpaA_PFL_dom_1"/>
</dbReference>
<keyword evidence="3" id="KW-0964">Secreted</keyword>
<dbReference type="PANTHER" id="PTHR36108">
    <property type="entry name" value="COLOSSIN-B-RELATED"/>
    <property type="match status" value="1"/>
</dbReference>